<evidence type="ECO:0000313" key="1">
    <source>
        <dbReference type="EMBL" id="SVB04233.1"/>
    </source>
</evidence>
<gene>
    <name evidence="1" type="ORF">METZ01_LOCUS157087</name>
</gene>
<dbReference type="EMBL" id="UINC01026561">
    <property type="protein sequence ID" value="SVB04233.1"/>
    <property type="molecule type" value="Genomic_DNA"/>
</dbReference>
<feature type="non-terminal residue" evidence="1">
    <location>
        <position position="44"/>
    </location>
</feature>
<organism evidence="1">
    <name type="scientific">marine metagenome</name>
    <dbReference type="NCBI Taxonomy" id="408172"/>
    <lineage>
        <taxon>unclassified sequences</taxon>
        <taxon>metagenomes</taxon>
        <taxon>ecological metagenomes</taxon>
    </lineage>
</organism>
<reference evidence="1" key="1">
    <citation type="submission" date="2018-05" db="EMBL/GenBank/DDBJ databases">
        <authorList>
            <person name="Lanie J.A."/>
            <person name="Ng W.-L."/>
            <person name="Kazmierczak K.M."/>
            <person name="Andrzejewski T.M."/>
            <person name="Davidsen T.M."/>
            <person name="Wayne K.J."/>
            <person name="Tettelin H."/>
            <person name="Glass J.I."/>
            <person name="Rusch D."/>
            <person name="Podicherti R."/>
            <person name="Tsui H.-C.T."/>
            <person name="Winkler M.E."/>
        </authorList>
    </citation>
    <scope>NUCLEOTIDE SEQUENCE</scope>
</reference>
<dbReference type="PROSITE" id="PS51257">
    <property type="entry name" value="PROKAR_LIPOPROTEIN"/>
    <property type="match status" value="1"/>
</dbReference>
<protein>
    <submittedName>
        <fullName evidence="1">Uncharacterized protein</fullName>
    </submittedName>
</protein>
<name>A0A382AT93_9ZZZZ</name>
<proteinExistence type="predicted"/>
<accession>A0A382AT93</accession>
<sequence>MKNCTALLSVTALLLTSCLAYYNKPVEVAAVDAQRVINADREPQ</sequence>
<dbReference type="AlphaFoldDB" id="A0A382AT93"/>